<comment type="caution">
    <text evidence="3">The sequence shown here is derived from an EMBL/GenBank/DDBJ whole genome shotgun (WGS) entry which is preliminary data.</text>
</comment>
<feature type="non-terminal residue" evidence="3">
    <location>
        <position position="486"/>
    </location>
</feature>
<sequence>MLTKLYQRLSQDIEKHHFLLMMLQYSVAVIHGFTVYLLSVILSIAQLIMITATIENLEWVQTYKPLMCEWNSHLPGFVFPTQDIESDSEDDSSEGSKQPYSGCKDRRYWASKTTLKAGDELVDDGYYSEENQRLLSIKQSMNSKCHDLIPSSWVAESEEAEGDRDRANQFDKDNSDTVEHALAKSFSGILRPSKGRRVTFNEQVQVLGRRRSSQADHASSTDIPPVTPKYGATYPSLPPVGGDVLDILAQEEEAEYQHRMASEDINCSGTSSPLFQAEPQQTSISPPHSEASSPPSSILASSIPADEADNMRDFKRASSIPLKLQSLLHRNHKSSSRRSATFSEPSVSLNPKQSSLSEQEQGTSSALTPLSFGIRAKRSFSLVLHGDGDSMSMDRDGSVGRKNKNLVYKIVHPQRYKRELEHQLSEQEHQRLLTILQLQHRHLLESGDKTTSETVSHTLAPIRGQDTALCGNAYYYATSAEYVEGL</sequence>
<feature type="region of interest" description="Disordered" evidence="1">
    <location>
        <begin position="325"/>
        <end position="366"/>
    </location>
</feature>
<feature type="compositionally biased region" description="Low complexity" evidence="1">
    <location>
        <begin position="283"/>
        <end position="301"/>
    </location>
</feature>
<dbReference type="OrthoDB" id="2447480at2759"/>
<evidence type="ECO:0000313" key="3">
    <source>
        <dbReference type="EMBL" id="KAF9979300.1"/>
    </source>
</evidence>
<feature type="region of interest" description="Disordered" evidence="1">
    <location>
        <begin position="265"/>
        <end position="301"/>
    </location>
</feature>
<dbReference type="EMBL" id="JAAAHW010004075">
    <property type="protein sequence ID" value="KAF9979300.1"/>
    <property type="molecule type" value="Genomic_DNA"/>
</dbReference>
<evidence type="ECO:0000256" key="2">
    <source>
        <dbReference type="SAM" id="Phobius"/>
    </source>
</evidence>
<name>A0A9P6JN20_9FUNG</name>
<keyword evidence="2" id="KW-0812">Transmembrane</keyword>
<reference evidence="3" key="1">
    <citation type="journal article" date="2020" name="Fungal Divers.">
        <title>Resolving the Mortierellaceae phylogeny through synthesis of multi-gene phylogenetics and phylogenomics.</title>
        <authorList>
            <person name="Vandepol N."/>
            <person name="Liber J."/>
            <person name="Desiro A."/>
            <person name="Na H."/>
            <person name="Kennedy M."/>
            <person name="Barry K."/>
            <person name="Grigoriev I.V."/>
            <person name="Miller A.N."/>
            <person name="O'Donnell K."/>
            <person name="Stajich J.E."/>
            <person name="Bonito G."/>
        </authorList>
    </citation>
    <scope>NUCLEOTIDE SEQUENCE</scope>
    <source>
        <strain evidence="3">MES-2147</strain>
    </source>
</reference>
<feature type="region of interest" description="Disordered" evidence="1">
    <location>
        <begin position="208"/>
        <end position="235"/>
    </location>
</feature>
<accession>A0A9P6JN20</accession>
<organism evidence="3 4">
    <name type="scientific">Modicella reniformis</name>
    <dbReference type="NCBI Taxonomy" id="1440133"/>
    <lineage>
        <taxon>Eukaryota</taxon>
        <taxon>Fungi</taxon>
        <taxon>Fungi incertae sedis</taxon>
        <taxon>Mucoromycota</taxon>
        <taxon>Mortierellomycotina</taxon>
        <taxon>Mortierellomycetes</taxon>
        <taxon>Mortierellales</taxon>
        <taxon>Mortierellaceae</taxon>
        <taxon>Modicella</taxon>
    </lineage>
</organism>
<gene>
    <name evidence="3" type="ORF">BGZ65_006691</name>
</gene>
<proteinExistence type="predicted"/>
<feature type="transmembrane region" description="Helical" evidence="2">
    <location>
        <begin position="21"/>
        <end position="45"/>
    </location>
</feature>
<protein>
    <submittedName>
        <fullName evidence="3">Uncharacterized protein</fullName>
    </submittedName>
</protein>
<keyword evidence="4" id="KW-1185">Reference proteome</keyword>
<dbReference type="Proteomes" id="UP000749646">
    <property type="component" value="Unassembled WGS sequence"/>
</dbReference>
<feature type="compositionally biased region" description="Polar residues" evidence="1">
    <location>
        <begin position="265"/>
        <end position="282"/>
    </location>
</feature>
<evidence type="ECO:0000256" key="1">
    <source>
        <dbReference type="SAM" id="MobiDB-lite"/>
    </source>
</evidence>
<evidence type="ECO:0000313" key="4">
    <source>
        <dbReference type="Proteomes" id="UP000749646"/>
    </source>
</evidence>
<dbReference type="AlphaFoldDB" id="A0A9P6JN20"/>
<keyword evidence="2" id="KW-0472">Membrane</keyword>
<feature type="compositionally biased region" description="Polar residues" evidence="1">
    <location>
        <begin position="337"/>
        <end position="366"/>
    </location>
</feature>
<keyword evidence="2" id="KW-1133">Transmembrane helix</keyword>